<name>A0ABQ1Z5W3_9BACT</name>
<evidence type="ECO:0000313" key="2">
    <source>
        <dbReference type="Proteomes" id="UP000600214"/>
    </source>
</evidence>
<organism evidence="1 2">
    <name type="scientific">Dyadobacter endophyticus</name>
    <dbReference type="NCBI Taxonomy" id="1749036"/>
    <lineage>
        <taxon>Bacteria</taxon>
        <taxon>Pseudomonadati</taxon>
        <taxon>Bacteroidota</taxon>
        <taxon>Cytophagia</taxon>
        <taxon>Cytophagales</taxon>
        <taxon>Spirosomataceae</taxon>
        <taxon>Dyadobacter</taxon>
    </lineage>
</organism>
<dbReference type="Proteomes" id="UP000600214">
    <property type="component" value="Unassembled WGS sequence"/>
</dbReference>
<reference evidence="2" key="1">
    <citation type="journal article" date="2019" name="Int. J. Syst. Evol. Microbiol.">
        <title>The Global Catalogue of Microorganisms (GCM) 10K type strain sequencing project: providing services to taxonomists for standard genome sequencing and annotation.</title>
        <authorList>
            <consortium name="The Broad Institute Genomics Platform"/>
            <consortium name="The Broad Institute Genome Sequencing Center for Infectious Disease"/>
            <person name="Wu L."/>
            <person name="Ma J."/>
        </authorList>
    </citation>
    <scope>NUCLEOTIDE SEQUENCE [LARGE SCALE GENOMIC DNA]</scope>
    <source>
        <strain evidence="2">CGMCC 1.15288</strain>
    </source>
</reference>
<dbReference type="EMBL" id="BMIA01000005">
    <property type="protein sequence ID" value="GGH51556.1"/>
    <property type="molecule type" value="Genomic_DNA"/>
</dbReference>
<accession>A0ABQ1Z5W3</accession>
<proteinExistence type="predicted"/>
<keyword evidence="2" id="KW-1185">Reference proteome</keyword>
<sequence length="60" mass="7073">MAVVVMKWLHMEQNMLRRQAMRRLSTERQLQHMAQTHTALRLRAVTMPRAGWHAFGPTFG</sequence>
<comment type="caution">
    <text evidence="1">The sequence shown here is derived from an EMBL/GenBank/DDBJ whole genome shotgun (WGS) entry which is preliminary data.</text>
</comment>
<protein>
    <submittedName>
        <fullName evidence="1">Uncharacterized protein</fullName>
    </submittedName>
</protein>
<evidence type="ECO:0000313" key="1">
    <source>
        <dbReference type="EMBL" id="GGH51556.1"/>
    </source>
</evidence>
<gene>
    <name evidence="1" type="ORF">GCM10007423_55070</name>
</gene>